<sequence length="97" mass="10690">MRSKGYIQFYKQFRERLTKATESIQGSREKRTRADSASDPKAVRALLARAAHFSRAAPPQLGTGTTALAVRDTIGSQAEWTQSTAINDLNINYSSTV</sequence>
<dbReference type="AlphaFoldDB" id="A0AAV7UV61"/>
<organism evidence="2 3">
    <name type="scientific">Pleurodeles waltl</name>
    <name type="common">Iberian ribbed newt</name>
    <dbReference type="NCBI Taxonomy" id="8319"/>
    <lineage>
        <taxon>Eukaryota</taxon>
        <taxon>Metazoa</taxon>
        <taxon>Chordata</taxon>
        <taxon>Craniata</taxon>
        <taxon>Vertebrata</taxon>
        <taxon>Euteleostomi</taxon>
        <taxon>Amphibia</taxon>
        <taxon>Batrachia</taxon>
        <taxon>Caudata</taxon>
        <taxon>Salamandroidea</taxon>
        <taxon>Salamandridae</taxon>
        <taxon>Pleurodelinae</taxon>
        <taxon>Pleurodeles</taxon>
    </lineage>
</organism>
<comment type="caution">
    <text evidence="2">The sequence shown here is derived from an EMBL/GenBank/DDBJ whole genome shotgun (WGS) entry which is preliminary data.</text>
</comment>
<evidence type="ECO:0000313" key="3">
    <source>
        <dbReference type="Proteomes" id="UP001066276"/>
    </source>
</evidence>
<gene>
    <name evidence="2" type="ORF">NDU88_001733</name>
</gene>
<dbReference type="EMBL" id="JANPWB010000004">
    <property type="protein sequence ID" value="KAJ1192426.1"/>
    <property type="molecule type" value="Genomic_DNA"/>
</dbReference>
<evidence type="ECO:0000313" key="2">
    <source>
        <dbReference type="EMBL" id="KAJ1192426.1"/>
    </source>
</evidence>
<proteinExistence type="predicted"/>
<reference evidence="2" key="1">
    <citation type="journal article" date="2022" name="bioRxiv">
        <title>Sequencing and chromosome-scale assembly of the giantPleurodeles waltlgenome.</title>
        <authorList>
            <person name="Brown T."/>
            <person name="Elewa A."/>
            <person name="Iarovenko S."/>
            <person name="Subramanian E."/>
            <person name="Araus A.J."/>
            <person name="Petzold A."/>
            <person name="Susuki M."/>
            <person name="Suzuki K.-i.T."/>
            <person name="Hayashi T."/>
            <person name="Toyoda A."/>
            <person name="Oliveira C."/>
            <person name="Osipova E."/>
            <person name="Leigh N.D."/>
            <person name="Simon A."/>
            <person name="Yun M.H."/>
        </authorList>
    </citation>
    <scope>NUCLEOTIDE SEQUENCE</scope>
    <source>
        <strain evidence="2">20211129_DDA</strain>
        <tissue evidence="2">Liver</tissue>
    </source>
</reference>
<feature type="compositionally biased region" description="Basic and acidic residues" evidence="1">
    <location>
        <begin position="27"/>
        <end position="40"/>
    </location>
</feature>
<protein>
    <submittedName>
        <fullName evidence="2">Uncharacterized protein</fullName>
    </submittedName>
</protein>
<keyword evidence="3" id="KW-1185">Reference proteome</keyword>
<dbReference type="Proteomes" id="UP001066276">
    <property type="component" value="Chromosome 2_2"/>
</dbReference>
<name>A0AAV7UV61_PLEWA</name>
<feature type="region of interest" description="Disordered" evidence="1">
    <location>
        <begin position="20"/>
        <end position="40"/>
    </location>
</feature>
<evidence type="ECO:0000256" key="1">
    <source>
        <dbReference type="SAM" id="MobiDB-lite"/>
    </source>
</evidence>
<accession>A0AAV7UV61</accession>